<evidence type="ECO:0000256" key="2">
    <source>
        <dbReference type="ARBA" id="ARBA00023002"/>
    </source>
</evidence>
<feature type="chain" id="PRO_5025690143" evidence="4">
    <location>
        <begin position="22"/>
        <end position="376"/>
    </location>
</feature>
<dbReference type="GO" id="GO:0016491">
    <property type="term" value="F:oxidoreductase activity"/>
    <property type="evidence" value="ECO:0007669"/>
    <property type="project" value="UniProtKB-KW"/>
</dbReference>
<keyword evidence="2" id="KW-0560">Oxidoreductase</keyword>
<dbReference type="SUPFAM" id="SSF51735">
    <property type="entry name" value="NAD(P)-binding Rossmann-fold domains"/>
    <property type="match status" value="1"/>
</dbReference>
<dbReference type="PANTHER" id="PTHR43391">
    <property type="entry name" value="RETINOL DEHYDROGENASE-RELATED"/>
    <property type="match status" value="1"/>
</dbReference>
<dbReference type="PANTHER" id="PTHR43391:SF1">
    <property type="entry name" value="RETINOL DEHYDROGENASE 8-LIKE ISOFORM X1"/>
    <property type="match status" value="1"/>
</dbReference>
<dbReference type="PROSITE" id="PS00061">
    <property type="entry name" value="ADH_SHORT"/>
    <property type="match status" value="1"/>
</dbReference>
<reference evidence="5" key="3">
    <citation type="submission" date="2025-09" db="UniProtKB">
        <authorList>
            <consortium name="Ensembl"/>
        </authorList>
    </citation>
    <scope>IDENTIFICATION</scope>
</reference>
<dbReference type="InParanoid" id="A0A673BVW3"/>
<name>A0A673BVW3_9TELE</name>
<evidence type="ECO:0000256" key="4">
    <source>
        <dbReference type="SAM" id="SignalP"/>
    </source>
</evidence>
<dbReference type="Gene3D" id="3.40.50.720">
    <property type="entry name" value="NAD(P)-binding Rossmann-like Domain"/>
    <property type="match status" value="1"/>
</dbReference>
<reference evidence="5" key="1">
    <citation type="submission" date="2019-06" db="EMBL/GenBank/DDBJ databases">
        <authorList>
            <consortium name="Wellcome Sanger Institute Data Sharing"/>
        </authorList>
    </citation>
    <scope>NUCLEOTIDE SEQUENCE [LARGE SCALE GENOMIC DNA]</scope>
</reference>
<evidence type="ECO:0000313" key="5">
    <source>
        <dbReference type="Ensembl" id="ENSSORP00005045274.1"/>
    </source>
</evidence>
<dbReference type="PRINTS" id="PR00080">
    <property type="entry name" value="SDRFAMILY"/>
</dbReference>
<reference evidence="5" key="2">
    <citation type="submission" date="2025-08" db="UniProtKB">
        <authorList>
            <consortium name="Ensembl"/>
        </authorList>
    </citation>
    <scope>IDENTIFICATION</scope>
</reference>
<dbReference type="InterPro" id="IPR002347">
    <property type="entry name" value="SDR_fam"/>
</dbReference>
<dbReference type="InterPro" id="IPR036291">
    <property type="entry name" value="NAD(P)-bd_dom_sf"/>
</dbReference>
<dbReference type="InterPro" id="IPR020904">
    <property type="entry name" value="Sc_DH/Rdtase_CS"/>
</dbReference>
<evidence type="ECO:0000256" key="3">
    <source>
        <dbReference type="RuleBase" id="RU000363"/>
    </source>
</evidence>
<dbReference type="GO" id="GO:0005829">
    <property type="term" value="C:cytosol"/>
    <property type="evidence" value="ECO:0007669"/>
    <property type="project" value="TreeGrafter"/>
</dbReference>
<evidence type="ECO:0000256" key="1">
    <source>
        <dbReference type="ARBA" id="ARBA00006484"/>
    </source>
</evidence>
<proteinExistence type="inferred from homology"/>
<dbReference type="PRINTS" id="PR00081">
    <property type="entry name" value="GDHRDH"/>
</dbReference>
<comment type="similarity">
    <text evidence="1 3">Belongs to the short-chain dehydrogenases/reductases (SDR) family.</text>
</comment>
<feature type="signal peptide" evidence="4">
    <location>
        <begin position="1"/>
        <end position="21"/>
    </location>
</feature>
<dbReference type="AlphaFoldDB" id="A0A673BVW3"/>
<organism evidence="5 6">
    <name type="scientific">Sphaeramia orbicularis</name>
    <name type="common">orbiculate cardinalfish</name>
    <dbReference type="NCBI Taxonomy" id="375764"/>
    <lineage>
        <taxon>Eukaryota</taxon>
        <taxon>Metazoa</taxon>
        <taxon>Chordata</taxon>
        <taxon>Craniata</taxon>
        <taxon>Vertebrata</taxon>
        <taxon>Euteleostomi</taxon>
        <taxon>Actinopterygii</taxon>
        <taxon>Neopterygii</taxon>
        <taxon>Teleostei</taxon>
        <taxon>Neoteleostei</taxon>
        <taxon>Acanthomorphata</taxon>
        <taxon>Gobiaria</taxon>
        <taxon>Kurtiformes</taxon>
        <taxon>Apogonoidei</taxon>
        <taxon>Apogonidae</taxon>
        <taxon>Apogoninae</taxon>
        <taxon>Sphaeramia</taxon>
    </lineage>
</organism>
<keyword evidence="4" id="KW-0732">Signal</keyword>
<sequence length="376" mass="42216">MLFLLLSFALLLLHIQITVRTKKINKSVTGIEHNSVQLICSQSHLVYALETPEVRGQISMATRTVLVTGCSSGIGLAVASRLAKDELRRFKVVATMRDLEKRGPLEKVAGDSINKTLEIKQLDACCEASIRECVNSLPDRRVDVLVNNAGVGMIGPLECQNMSDMKELFDTNFFGLVRLVKEVLPDMKRRQSGHVVVMSSVMGIQGLLFNDVYSASKFAVEGFCESLAVQAMKFNIKTTLVEPGPVVSEFERKVYEDATKMDLSGTDEETARIFREIYLPYSKKVFASLGQTSEEVAEVNNSSSDHVMTPPLRHQTNRLYMPMTTLKHADPTGRLPLDTFYKMIFKHDGVFNVELPHRYRPLALTLWHSPYHHPPK</sequence>
<dbReference type="Proteomes" id="UP000472271">
    <property type="component" value="Chromosome 8"/>
</dbReference>
<protein>
    <submittedName>
        <fullName evidence="5">Zmp:0000001048</fullName>
    </submittedName>
</protein>
<dbReference type="Ensembl" id="ENSSORT00005046410.1">
    <property type="protein sequence ID" value="ENSSORP00005045274.1"/>
    <property type="gene ID" value="ENSSORG00005020775.1"/>
</dbReference>
<accession>A0A673BVW3</accession>
<evidence type="ECO:0000313" key="6">
    <source>
        <dbReference type="Proteomes" id="UP000472271"/>
    </source>
</evidence>
<keyword evidence="6" id="KW-1185">Reference proteome</keyword>
<dbReference type="Pfam" id="PF00106">
    <property type="entry name" value="adh_short"/>
    <property type="match status" value="1"/>
</dbReference>